<sequence length="109" mass="12130">MSRGRDLGALYNVVAVQASFLPARCPLGCFAEVRTCHPGWGVIPAEFLPQMHNCRGPLAALSQARDFDLISRFRFPTRCHCGHPITAAQFMMHILPIMLLIKTDLGRPQ</sequence>
<dbReference type="Proteomes" id="UP000717696">
    <property type="component" value="Unassembled WGS sequence"/>
</dbReference>
<evidence type="ECO:0000313" key="2">
    <source>
        <dbReference type="Proteomes" id="UP000717696"/>
    </source>
</evidence>
<keyword evidence="2" id="KW-1185">Reference proteome</keyword>
<gene>
    <name evidence="1" type="ORF">B0J13DRAFT_520168</name>
</gene>
<accession>A0A9P9FBP9</accession>
<comment type="caution">
    <text evidence="1">The sequence shown here is derived from an EMBL/GenBank/DDBJ whole genome shotgun (WGS) entry which is preliminary data.</text>
</comment>
<protein>
    <submittedName>
        <fullName evidence="1">Uncharacterized protein</fullName>
    </submittedName>
</protein>
<dbReference type="EMBL" id="JAGMUU010000003">
    <property type="protein sequence ID" value="KAH7157432.1"/>
    <property type="molecule type" value="Genomic_DNA"/>
</dbReference>
<proteinExistence type="predicted"/>
<dbReference type="AlphaFoldDB" id="A0A9P9FBP9"/>
<evidence type="ECO:0000313" key="1">
    <source>
        <dbReference type="EMBL" id="KAH7157432.1"/>
    </source>
</evidence>
<name>A0A9P9FBP9_9HYPO</name>
<reference evidence="1" key="1">
    <citation type="journal article" date="2021" name="Nat. Commun.">
        <title>Genetic determinants of endophytism in the Arabidopsis root mycobiome.</title>
        <authorList>
            <person name="Mesny F."/>
            <person name="Miyauchi S."/>
            <person name="Thiergart T."/>
            <person name="Pickel B."/>
            <person name="Atanasova L."/>
            <person name="Karlsson M."/>
            <person name="Huettel B."/>
            <person name="Barry K.W."/>
            <person name="Haridas S."/>
            <person name="Chen C."/>
            <person name="Bauer D."/>
            <person name="Andreopoulos W."/>
            <person name="Pangilinan J."/>
            <person name="LaButti K."/>
            <person name="Riley R."/>
            <person name="Lipzen A."/>
            <person name="Clum A."/>
            <person name="Drula E."/>
            <person name="Henrissat B."/>
            <person name="Kohler A."/>
            <person name="Grigoriev I.V."/>
            <person name="Martin F.M."/>
            <person name="Hacquard S."/>
        </authorList>
    </citation>
    <scope>NUCLEOTIDE SEQUENCE</scope>
    <source>
        <strain evidence="1">MPI-CAGE-AT-0021</strain>
    </source>
</reference>
<organism evidence="1 2">
    <name type="scientific">Dactylonectria estremocensis</name>
    <dbReference type="NCBI Taxonomy" id="1079267"/>
    <lineage>
        <taxon>Eukaryota</taxon>
        <taxon>Fungi</taxon>
        <taxon>Dikarya</taxon>
        <taxon>Ascomycota</taxon>
        <taxon>Pezizomycotina</taxon>
        <taxon>Sordariomycetes</taxon>
        <taxon>Hypocreomycetidae</taxon>
        <taxon>Hypocreales</taxon>
        <taxon>Nectriaceae</taxon>
        <taxon>Dactylonectria</taxon>
    </lineage>
</organism>